<keyword evidence="2 6" id="KW-0963">Cytoplasm</keyword>
<feature type="region of interest" description="Disordered" evidence="7">
    <location>
        <begin position="1"/>
        <end position="21"/>
    </location>
</feature>
<dbReference type="GO" id="GO:0005829">
    <property type="term" value="C:cytosol"/>
    <property type="evidence" value="ECO:0007669"/>
    <property type="project" value="TreeGrafter"/>
</dbReference>
<proteinExistence type="inferred from homology"/>
<evidence type="ECO:0000256" key="1">
    <source>
        <dbReference type="ARBA" id="ARBA00008724"/>
    </source>
</evidence>
<evidence type="ECO:0000256" key="4">
    <source>
        <dbReference type="ARBA" id="ARBA00023125"/>
    </source>
</evidence>
<accession>A0A1G2R7N5</accession>
<keyword evidence="3 6" id="KW-0805">Transcription regulation</keyword>
<evidence type="ECO:0000256" key="7">
    <source>
        <dbReference type="SAM" id="MobiDB-lite"/>
    </source>
</evidence>
<dbReference type="NCBIfam" id="NF009044">
    <property type="entry name" value="PRK12378.1"/>
    <property type="match status" value="1"/>
</dbReference>
<keyword evidence="5 6" id="KW-0804">Transcription</keyword>
<organism evidence="10 11">
    <name type="scientific">Candidatus Wildermuthbacteria bacterium RIFCSPHIGHO2_02_FULL_47_17</name>
    <dbReference type="NCBI Taxonomy" id="1802452"/>
    <lineage>
        <taxon>Bacteria</taxon>
        <taxon>Candidatus Wildermuthiibacteriota</taxon>
    </lineage>
</organism>
<dbReference type="InterPro" id="IPR002876">
    <property type="entry name" value="Transcrip_reg_TACO1-like"/>
</dbReference>
<evidence type="ECO:0000256" key="6">
    <source>
        <dbReference type="HAMAP-Rule" id="MF_00693"/>
    </source>
</evidence>
<dbReference type="GO" id="GO:0003677">
    <property type="term" value="F:DNA binding"/>
    <property type="evidence" value="ECO:0007669"/>
    <property type="project" value="UniProtKB-UniRule"/>
</dbReference>
<evidence type="ECO:0000256" key="2">
    <source>
        <dbReference type="ARBA" id="ARBA00022490"/>
    </source>
</evidence>
<evidence type="ECO:0000256" key="3">
    <source>
        <dbReference type="ARBA" id="ARBA00023015"/>
    </source>
</evidence>
<dbReference type="InterPro" id="IPR017856">
    <property type="entry name" value="Integrase-like_N"/>
</dbReference>
<dbReference type="Pfam" id="PF01709">
    <property type="entry name" value="Transcrip_reg"/>
    <property type="match status" value="1"/>
</dbReference>
<dbReference type="Pfam" id="PF20772">
    <property type="entry name" value="TACO1_YebC_N"/>
    <property type="match status" value="1"/>
</dbReference>
<dbReference type="HAMAP" id="MF_00693">
    <property type="entry name" value="Transcrip_reg_TACO1"/>
    <property type="match status" value="1"/>
</dbReference>
<evidence type="ECO:0000313" key="11">
    <source>
        <dbReference type="Proteomes" id="UP000179258"/>
    </source>
</evidence>
<dbReference type="PANTHER" id="PTHR12532">
    <property type="entry name" value="TRANSLATIONAL ACTIVATOR OF CYTOCHROME C OXIDASE 1"/>
    <property type="match status" value="1"/>
</dbReference>
<dbReference type="InterPro" id="IPR049083">
    <property type="entry name" value="TACO1_YebC_N"/>
</dbReference>
<name>A0A1G2R7N5_9BACT</name>
<dbReference type="EMBL" id="MHTX01000019">
    <property type="protein sequence ID" value="OHA68282.1"/>
    <property type="molecule type" value="Genomic_DNA"/>
</dbReference>
<dbReference type="InterPro" id="IPR029072">
    <property type="entry name" value="YebC-like"/>
</dbReference>
<comment type="similarity">
    <text evidence="1 6">Belongs to the TACO1 family.</text>
</comment>
<keyword evidence="4 6" id="KW-0238">DNA-binding</keyword>
<gene>
    <name evidence="10" type="ORF">A3D59_03940</name>
</gene>
<evidence type="ECO:0000256" key="5">
    <source>
        <dbReference type="ARBA" id="ARBA00023163"/>
    </source>
</evidence>
<sequence length="240" mass="26307">MSGHSHWSTIKHKKGAADAQRSKTFSKIARIISVAAREAGGNPDTNSKLRIAIDQARAINMPSDNIERAVQRGTGELEGAQLENILYEAYGPGGTALIIEGITDNKNRALGEIKQILNQHKGKLAGEGSVRWMFEQKGCVTVDSATPENRESLELAAIEAGADDIRWEESGMNIYTRPENLEKTKRNLEDKGIVAASASLDWVAKENVRVDAQTEQAMEKLFEALDESDVVQEIYSNLAD</sequence>
<evidence type="ECO:0000313" key="10">
    <source>
        <dbReference type="EMBL" id="OHA68282.1"/>
    </source>
</evidence>
<reference evidence="10 11" key="1">
    <citation type="journal article" date="2016" name="Nat. Commun.">
        <title>Thousands of microbial genomes shed light on interconnected biogeochemical processes in an aquifer system.</title>
        <authorList>
            <person name="Anantharaman K."/>
            <person name="Brown C.T."/>
            <person name="Hug L.A."/>
            <person name="Sharon I."/>
            <person name="Castelle C.J."/>
            <person name="Probst A.J."/>
            <person name="Thomas B.C."/>
            <person name="Singh A."/>
            <person name="Wilkins M.J."/>
            <person name="Karaoz U."/>
            <person name="Brodie E.L."/>
            <person name="Williams K.H."/>
            <person name="Hubbard S.S."/>
            <person name="Banfield J.F."/>
        </authorList>
    </citation>
    <scope>NUCLEOTIDE SEQUENCE [LARGE SCALE GENOMIC DNA]</scope>
</reference>
<dbReference type="Gene3D" id="1.10.10.200">
    <property type="match status" value="1"/>
</dbReference>
<dbReference type="Proteomes" id="UP000179258">
    <property type="component" value="Unassembled WGS sequence"/>
</dbReference>
<dbReference type="AlphaFoldDB" id="A0A1G2R7N5"/>
<dbReference type="Gene3D" id="3.30.70.980">
    <property type="match status" value="2"/>
</dbReference>
<dbReference type="NCBIfam" id="NF001030">
    <property type="entry name" value="PRK00110.1"/>
    <property type="match status" value="1"/>
</dbReference>
<comment type="subcellular location">
    <subcellularLocation>
        <location evidence="6">Cytoplasm</location>
    </subcellularLocation>
</comment>
<feature type="domain" description="TACO1/YebC-like N-terminal" evidence="9">
    <location>
        <begin position="5"/>
        <end position="76"/>
    </location>
</feature>
<dbReference type="FunFam" id="1.10.10.200:FF:000002">
    <property type="entry name" value="Probable transcriptional regulatory protein CLM62_37755"/>
    <property type="match status" value="1"/>
</dbReference>
<evidence type="ECO:0000259" key="9">
    <source>
        <dbReference type="Pfam" id="PF20772"/>
    </source>
</evidence>
<protein>
    <recommendedName>
        <fullName evidence="6">Probable transcriptional regulatory protein A3D59_03940</fullName>
    </recommendedName>
</protein>
<dbReference type="GO" id="GO:0006355">
    <property type="term" value="P:regulation of DNA-templated transcription"/>
    <property type="evidence" value="ECO:0007669"/>
    <property type="project" value="UniProtKB-UniRule"/>
</dbReference>
<dbReference type="SUPFAM" id="SSF75625">
    <property type="entry name" value="YebC-like"/>
    <property type="match status" value="1"/>
</dbReference>
<comment type="caution">
    <text evidence="10">The sequence shown here is derived from an EMBL/GenBank/DDBJ whole genome shotgun (WGS) entry which is preliminary data.</text>
</comment>
<evidence type="ECO:0000259" key="8">
    <source>
        <dbReference type="Pfam" id="PF01709"/>
    </source>
</evidence>
<dbReference type="InterPro" id="IPR048300">
    <property type="entry name" value="TACO1_YebC-like_2nd/3rd_dom"/>
</dbReference>
<dbReference type="NCBIfam" id="TIGR01033">
    <property type="entry name" value="YebC/PmpR family DNA-binding transcriptional regulator"/>
    <property type="match status" value="1"/>
</dbReference>
<dbReference type="PANTHER" id="PTHR12532:SF6">
    <property type="entry name" value="TRANSCRIPTIONAL REGULATORY PROTEIN YEBC-RELATED"/>
    <property type="match status" value="1"/>
</dbReference>
<feature type="domain" description="TACO1/YebC-like second and third" evidence="8">
    <location>
        <begin position="83"/>
        <end position="238"/>
    </location>
</feature>
<dbReference type="InterPro" id="IPR026564">
    <property type="entry name" value="Transcrip_reg_TACO1-like_dom3"/>
</dbReference>